<dbReference type="InterPro" id="IPR038770">
    <property type="entry name" value="Na+/solute_symporter_sf"/>
</dbReference>
<proteinExistence type="predicted"/>
<reference evidence="2 3" key="1">
    <citation type="submission" date="2020-02" db="EMBL/GenBank/DDBJ databases">
        <title>Draft genome sequence of Haematococcus lacustris strain NIES-144.</title>
        <authorList>
            <person name="Morimoto D."/>
            <person name="Nakagawa S."/>
            <person name="Yoshida T."/>
            <person name="Sawayama S."/>
        </authorList>
    </citation>
    <scope>NUCLEOTIDE SEQUENCE [LARGE SCALE GENOMIC DNA]</scope>
    <source>
        <strain evidence="2 3">NIES-144</strain>
    </source>
</reference>
<organism evidence="2 3">
    <name type="scientific">Haematococcus lacustris</name>
    <name type="common">Green alga</name>
    <name type="synonym">Haematococcus pluvialis</name>
    <dbReference type="NCBI Taxonomy" id="44745"/>
    <lineage>
        <taxon>Eukaryota</taxon>
        <taxon>Viridiplantae</taxon>
        <taxon>Chlorophyta</taxon>
        <taxon>core chlorophytes</taxon>
        <taxon>Chlorophyceae</taxon>
        <taxon>CS clade</taxon>
        <taxon>Chlamydomonadales</taxon>
        <taxon>Haematococcaceae</taxon>
        <taxon>Haematococcus</taxon>
    </lineage>
</organism>
<dbReference type="PANTHER" id="PTHR18640:SF14">
    <property type="entry name" value="SODIUM BILE ACID SYMPORTER FAMILY"/>
    <property type="match status" value="1"/>
</dbReference>
<dbReference type="Proteomes" id="UP000485058">
    <property type="component" value="Unassembled WGS sequence"/>
</dbReference>
<dbReference type="Pfam" id="PF13593">
    <property type="entry name" value="SBF_like"/>
    <property type="match status" value="1"/>
</dbReference>
<dbReference type="InterPro" id="IPR016833">
    <property type="entry name" value="Put_Na-Bile_cotransptr"/>
</dbReference>
<gene>
    <name evidence="2" type="ORF">HaLaN_27505</name>
</gene>
<feature type="transmembrane region" description="Helical" evidence="1">
    <location>
        <begin position="78"/>
        <end position="99"/>
    </location>
</feature>
<feature type="transmembrane region" description="Helical" evidence="1">
    <location>
        <begin position="111"/>
        <end position="131"/>
    </location>
</feature>
<comment type="caution">
    <text evidence="2">The sequence shown here is derived from an EMBL/GenBank/DDBJ whole genome shotgun (WGS) entry which is preliminary data.</text>
</comment>
<evidence type="ECO:0000256" key="1">
    <source>
        <dbReference type="SAM" id="Phobius"/>
    </source>
</evidence>
<dbReference type="PANTHER" id="PTHR18640">
    <property type="entry name" value="SOLUTE CARRIER FAMILY 10 MEMBER 7"/>
    <property type="match status" value="1"/>
</dbReference>
<dbReference type="AlphaFoldDB" id="A0A6A0A8J2"/>
<evidence type="ECO:0000313" key="3">
    <source>
        <dbReference type="Proteomes" id="UP000485058"/>
    </source>
</evidence>
<evidence type="ECO:0000313" key="2">
    <source>
        <dbReference type="EMBL" id="GFH28935.1"/>
    </source>
</evidence>
<dbReference type="Gene3D" id="1.20.1530.20">
    <property type="match status" value="1"/>
</dbReference>
<dbReference type="GO" id="GO:0009941">
    <property type="term" value="C:chloroplast envelope"/>
    <property type="evidence" value="ECO:0007669"/>
    <property type="project" value="TreeGrafter"/>
</dbReference>
<feature type="transmembrane region" description="Helical" evidence="1">
    <location>
        <begin position="44"/>
        <end position="66"/>
    </location>
</feature>
<feature type="transmembrane region" description="Helical" evidence="1">
    <location>
        <begin position="12"/>
        <end position="32"/>
    </location>
</feature>
<keyword evidence="3" id="KW-1185">Reference proteome</keyword>
<feature type="non-terminal residue" evidence="2">
    <location>
        <position position="133"/>
    </location>
</feature>
<protein>
    <submittedName>
        <fullName evidence="2">Uncharacterized protein</fullName>
    </submittedName>
</protein>
<dbReference type="EMBL" id="BLLF01004108">
    <property type="protein sequence ID" value="GFH28935.1"/>
    <property type="molecule type" value="Genomic_DNA"/>
</dbReference>
<accession>A0A6A0A8J2</accession>
<sequence>MVEVQGGKLKKFIIKQFLPLGFVVGVVFAMVWDVPGHFLYGIKVNGWKIVSTINIAIVFLIFGLTLETSEVKTALKSVKALIMGLVSILGITAVTAFLFANVGFEPPEFGIGLAIFACSPTSLSQSITIVIQS</sequence>
<keyword evidence="1" id="KW-0812">Transmembrane</keyword>
<name>A0A6A0A8J2_HAELA</name>
<keyword evidence="1" id="KW-1133">Transmembrane helix</keyword>
<keyword evidence="1" id="KW-0472">Membrane</keyword>
<feature type="non-terminal residue" evidence="2">
    <location>
        <position position="1"/>
    </location>
</feature>